<dbReference type="GO" id="GO:0005975">
    <property type="term" value="P:carbohydrate metabolic process"/>
    <property type="evidence" value="ECO:0007669"/>
    <property type="project" value="InterPro"/>
</dbReference>
<keyword evidence="4" id="KW-1185">Reference proteome</keyword>
<evidence type="ECO:0000313" key="3">
    <source>
        <dbReference type="EMBL" id="ROR65548.1"/>
    </source>
</evidence>
<feature type="domain" description="Putative glycogen debranching enzyme N-terminal" evidence="1">
    <location>
        <begin position="24"/>
        <end position="202"/>
    </location>
</feature>
<dbReference type="AlphaFoldDB" id="A0A3N2ARL0"/>
<dbReference type="InterPro" id="IPR054491">
    <property type="entry name" value="MGH1-like_GH"/>
</dbReference>
<dbReference type="Gene3D" id="1.50.10.10">
    <property type="match status" value="1"/>
</dbReference>
<evidence type="ECO:0000259" key="1">
    <source>
        <dbReference type="Pfam" id="PF14742"/>
    </source>
</evidence>
<dbReference type="Proteomes" id="UP000275456">
    <property type="component" value="Unassembled WGS sequence"/>
</dbReference>
<feature type="domain" description="Mannosylglycerate hydrolase MGH1-like glycoside hydrolase" evidence="2">
    <location>
        <begin position="282"/>
        <end position="582"/>
    </location>
</feature>
<comment type="caution">
    <text evidence="3">The sequence shown here is derived from an EMBL/GenBank/DDBJ whole genome shotgun (WGS) entry which is preliminary data.</text>
</comment>
<dbReference type="InterPro" id="IPR008928">
    <property type="entry name" value="6-hairpin_glycosidase_sf"/>
</dbReference>
<dbReference type="Pfam" id="PF14742">
    <property type="entry name" value="GDE_N_bis"/>
    <property type="match status" value="1"/>
</dbReference>
<sequence>MSSAAPASDRGRQPLLNDALVVLEAPTQSWSDPSGEMGGAAIHGVFHGDWRYVRGLSLRVGGEPVEATGTARSAGRVVFHGVARAIDDETPDPRVLVERERTVAAGALEERVRIRNGLDAAVTADVELAVDVSIAELSTVKAGLAAPMPLSWREQGPGALEAGDGTRALALAAPGADVSRDGDRVVVRWRLQVAPGSVADAGLTIGLHDPTAVVGPAADRPLAALEPSGDAALDRWAVRAADDLQALLLDAGQGPFAAAGAPWFMTLFGRDSLITARLLLPLSLELAEGTLRTLAARQGVVVDAATAEQPGKILHELRQSTFTMPGEGIVLPPVYFGTIDATPLWVVLLHDAWRAGLPIATVRELRPALEGALGWLRDHGSPDGSGFLKYIDETGTGLANQGWKDSGDSVRFRDGRIAEGPIALCEVQAQACQAAEGGAALLEALGDTEGADEWRAWAEGMRERFRATFWVERDGERYPAIALDGAGEPVDAKTSNMGQLLGTTLLTAEEEAQIARLLVDERFASGWGLRTMSTDQGGYWPLSYHCGSVWPHDTGVVIEGMLRAGLGDAARVLAAQLVRTADAFDGRLPELFAGFSRDEASSPVAYPASCRPQAWSAAAVVPVHRALAGS</sequence>
<dbReference type="InterPro" id="IPR032856">
    <property type="entry name" value="GDE_N_bis"/>
</dbReference>
<evidence type="ECO:0000259" key="2">
    <source>
        <dbReference type="Pfam" id="PF22422"/>
    </source>
</evidence>
<evidence type="ECO:0000313" key="4">
    <source>
        <dbReference type="Proteomes" id="UP000275456"/>
    </source>
</evidence>
<dbReference type="SUPFAM" id="SSF48208">
    <property type="entry name" value="Six-hairpin glycosidases"/>
    <property type="match status" value="1"/>
</dbReference>
<accession>A0A3N2ARL0</accession>
<protein>
    <submittedName>
        <fullName evidence="3">Glycogen debranching enzyme</fullName>
    </submittedName>
</protein>
<organism evidence="3 4">
    <name type="scientific">Agrococcus jenensis</name>
    <dbReference type="NCBI Taxonomy" id="46353"/>
    <lineage>
        <taxon>Bacteria</taxon>
        <taxon>Bacillati</taxon>
        <taxon>Actinomycetota</taxon>
        <taxon>Actinomycetes</taxon>
        <taxon>Micrococcales</taxon>
        <taxon>Microbacteriaceae</taxon>
        <taxon>Agrococcus</taxon>
    </lineage>
</organism>
<reference evidence="3 4" key="1">
    <citation type="submission" date="2018-11" db="EMBL/GenBank/DDBJ databases">
        <title>Sequencing the genomes of 1000 actinobacteria strains.</title>
        <authorList>
            <person name="Klenk H.-P."/>
        </authorList>
    </citation>
    <scope>NUCLEOTIDE SEQUENCE [LARGE SCALE GENOMIC DNA]</scope>
    <source>
        <strain evidence="3 4">DSM 9580</strain>
    </source>
</reference>
<dbReference type="RefSeq" id="WP_123696627.1">
    <property type="nucleotide sequence ID" value="NZ_RKHJ01000001.1"/>
</dbReference>
<proteinExistence type="predicted"/>
<name>A0A3N2ARL0_9MICO</name>
<dbReference type="EMBL" id="RKHJ01000001">
    <property type="protein sequence ID" value="ROR65548.1"/>
    <property type="molecule type" value="Genomic_DNA"/>
</dbReference>
<dbReference type="OrthoDB" id="9759959at2"/>
<dbReference type="Pfam" id="PF22422">
    <property type="entry name" value="MGH1-like_GH"/>
    <property type="match status" value="1"/>
</dbReference>
<gene>
    <name evidence="3" type="ORF">EDD26_0914</name>
</gene>
<dbReference type="InterPro" id="IPR012341">
    <property type="entry name" value="6hp_glycosidase-like_sf"/>
</dbReference>